<keyword evidence="5" id="KW-0963">Cytoplasm</keyword>
<proteinExistence type="inferred from homology"/>
<comment type="caution">
    <text evidence="9">The sequence shown here is derived from an EMBL/GenBank/DDBJ whole genome shotgun (WGS) entry which is preliminary data.</text>
</comment>
<dbReference type="SMART" id="SM00449">
    <property type="entry name" value="SPRY"/>
    <property type="match status" value="1"/>
</dbReference>
<comment type="similarity">
    <text evidence="3">Belongs to the SPSB family.</text>
</comment>
<dbReference type="EMBL" id="BGPR01001284">
    <property type="protein sequence ID" value="GBM50080.1"/>
    <property type="molecule type" value="Genomic_DNA"/>
</dbReference>
<protein>
    <recommendedName>
        <fullName evidence="4">SPRY domain-containing SOCS box protein 3</fullName>
    </recommendedName>
</protein>
<dbReference type="InterPro" id="IPR003877">
    <property type="entry name" value="SPRY_dom"/>
</dbReference>
<evidence type="ECO:0000256" key="1">
    <source>
        <dbReference type="ARBA" id="ARBA00004123"/>
    </source>
</evidence>
<evidence type="ECO:0000256" key="2">
    <source>
        <dbReference type="ARBA" id="ARBA00004496"/>
    </source>
</evidence>
<dbReference type="InterPro" id="IPR001870">
    <property type="entry name" value="B30.2/SPRY"/>
</dbReference>
<evidence type="ECO:0000256" key="4">
    <source>
        <dbReference type="ARBA" id="ARBA00014684"/>
    </source>
</evidence>
<dbReference type="SUPFAM" id="SSF49899">
    <property type="entry name" value="Concanavalin A-like lectins/glucanases"/>
    <property type="match status" value="1"/>
</dbReference>
<dbReference type="PROSITE" id="PS50188">
    <property type="entry name" value="B302_SPRY"/>
    <property type="match status" value="1"/>
</dbReference>
<dbReference type="PANTHER" id="PTHR12245:SF12">
    <property type="entry name" value="SPRY DOMAIN-CONTAINING SOCS BOX PROTEIN 3"/>
    <property type="match status" value="1"/>
</dbReference>
<dbReference type="Gene3D" id="2.60.120.920">
    <property type="match status" value="1"/>
</dbReference>
<evidence type="ECO:0000256" key="3">
    <source>
        <dbReference type="ARBA" id="ARBA00010910"/>
    </source>
</evidence>
<dbReference type="AlphaFoldDB" id="A0A4Y2G8N8"/>
<name>A0A4Y2G8N8_ARAVE</name>
<comment type="subcellular location">
    <subcellularLocation>
        <location evidence="2">Cytoplasm</location>
    </subcellularLocation>
    <subcellularLocation>
        <location evidence="1">Nucleus</location>
    </subcellularLocation>
</comment>
<feature type="domain" description="SOCS box" evidence="8">
    <location>
        <begin position="237"/>
        <end position="278"/>
    </location>
</feature>
<dbReference type="CDD" id="cd12876">
    <property type="entry name" value="SPRY_SOCS3"/>
    <property type="match status" value="1"/>
</dbReference>
<dbReference type="InterPro" id="IPR050672">
    <property type="entry name" value="FBXO45-Fsn/SPSB_families"/>
</dbReference>
<dbReference type="SUPFAM" id="SSF158235">
    <property type="entry name" value="SOCS box-like"/>
    <property type="match status" value="1"/>
</dbReference>
<dbReference type="InterPro" id="IPR036036">
    <property type="entry name" value="SOCS_box-like_dom_sf"/>
</dbReference>
<accession>A0A4Y2G8N8</accession>
<sequence>MAVRRLIQGEYADLLDSRIGDFCEQIYLLTVFYKVCTINMIQVPSTSLSFPNRKRAMAQEGPHLSNFCADNWTWNRKDKSHEVKLLGEDLKTAHFHPNWSNGTAGVRGTRVLNRGRYYWEIEVSQRIFGTSMMFGVSTKKSRLHVNAFVNMLGEDEHGWGLSHKGLLWHNGKWRQYAKPFRENEATTIGLFFDGIKGTLSYYKDGCHLGVAFRDLHLVQDELYPVVCSTAAKTEMALGVTKREFSNLQDRCRSAILALLKQISDVSELSLPNLLKEYVTDGTDIKERSEKPKSAVKRNYYMRSSSCGRINGFKGYSYLEPNRKHFI</sequence>
<dbReference type="InterPro" id="IPR035754">
    <property type="entry name" value="SPRY_SPSB3"/>
</dbReference>
<feature type="domain" description="B30.2/SPRY" evidence="7">
    <location>
        <begin position="52"/>
        <end position="244"/>
    </location>
</feature>
<dbReference type="FunFam" id="2.60.120.920:FF:000078">
    <property type="entry name" value="GD12021"/>
    <property type="match status" value="1"/>
</dbReference>
<dbReference type="InterPro" id="IPR001496">
    <property type="entry name" value="SOCS_box"/>
</dbReference>
<dbReference type="Pfam" id="PF00622">
    <property type="entry name" value="SPRY"/>
    <property type="match status" value="1"/>
</dbReference>
<dbReference type="GO" id="GO:0043161">
    <property type="term" value="P:proteasome-mediated ubiquitin-dependent protein catabolic process"/>
    <property type="evidence" value="ECO:0007669"/>
    <property type="project" value="TreeGrafter"/>
</dbReference>
<keyword evidence="6" id="KW-0539">Nucleus</keyword>
<dbReference type="InterPro" id="IPR043136">
    <property type="entry name" value="B30.2/SPRY_sf"/>
</dbReference>
<gene>
    <name evidence="9" type="primary">spsb3</name>
    <name evidence="9" type="ORF">AVEN_138858_2</name>
</gene>
<evidence type="ECO:0000256" key="6">
    <source>
        <dbReference type="ARBA" id="ARBA00023242"/>
    </source>
</evidence>
<dbReference type="PROSITE" id="PS50225">
    <property type="entry name" value="SOCS"/>
    <property type="match status" value="1"/>
</dbReference>
<dbReference type="GO" id="GO:0005634">
    <property type="term" value="C:nucleus"/>
    <property type="evidence" value="ECO:0007669"/>
    <property type="project" value="UniProtKB-SubCell"/>
</dbReference>
<evidence type="ECO:0000256" key="5">
    <source>
        <dbReference type="ARBA" id="ARBA00022490"/>
    </source>
</evidence>
<organism evidence="9 10">
    <name type="scientific">Araneus ventricosus</name>
    <name type="common">Orbweaver spider</name>
    <name type="synonym">Epeira ventricosa</name>
    <dbReference type="NCBI Taxonomy" id="182803"/>
    <lineage>
        <taxon>Eukaryota</taxon>
        <taxon>Metazoa</taxon>
        <taxon>Ecdysozoa</taxon>
        <taxon>Arthropoda</taxon>
        <taxon>Chelicerata</taxon>
        <taxon>Arachnida</taxon>
        <taxon>Araneae</taxon>
        <taxon>Araneomorphae</taxon>
        <taxon>Entelegynae</taxon>
        <taxon>Araneoidea</taxon>
        <taxon>Araneidae</taxon>
        <taxon>Araneus</taxon>
    </lineage>
</organism>
<dbReference type="InterPro" id="IPR013320">
    <property type="entry name" value="ConA-like_dom_sf"/>
</dbReference>
<dbReference type="GO" id="GO:0035556">
    <property type="term" value="P:intracellular signal transduction"/>
    <property type="evidence" value="ECO:0007669"/>
    <property type="project" value="InterPro"/>
</dbReference>
<keyword evidence="10" id="KW-1185">Reference proteome</keyword>
<dbReference type="Proteomes" id="UP000499080">
    <property type="component" value="Unassembled WGS sequence"/>
</dbReference>
<evidence type="ECO:0000259" key="7">
    <source>
        <dbReference type="PROSITE" id="PS50188"/>
    </source>
</evidence>
<dbReference type="OrthoDB" id="5951542at2759"/>
<dbReference type="GO" id="GO:0019005">
    <property type="term" value="C:SCF ubiquitin ligase complex"/>
    <property type="evidence" value="ECO:0007669"/>
    <property type="project" value="TreeGrafter"/>
</dbReference>
<reference evidence="9 10" key="1">
    <citation type="journal article" date="2019" name="Sci. Rep.">
        <title>Orb-weaving spider Araneus ventricosus genome elucidates the spidroin gene catalogue.</title>
        <authorList>
            <person name="Kono N."/>
            <person name="Nakamura H."/>
            <person name="Ohtoshi R."/>
            <person name="Moran D.A.P."/>
            <person name="Shinohara A."/>
            <person name="Yoshida Y."/>
            <person name="Fujiwara M."/>
            <person name="Mori M."/>
            <person name="Tomita M."/>
            <person name="Arakawa K."/>
        </authorList>
    </citation>
    <scope>NUCLEOTIDE SEQUENCE [LARGE SCALE GENOMIC DNA]</scope>
</reference>
<evidence type="ECO:0000313" key="10">
    <source>
        <dbReference type="Proteomes" id="UP000499080"/>
    </source>
</evidence>
<dbReference type="PANTHER" id="PTHR12245">
    <property type="entry name" value="SPRY DOMAIN CONTAINING SOCS BOX PROTEIN"/>
    <property type="match status" value="1"/>
</dbReference>
<evidence type="ECO:0000313" key="9">
    <source>
        <dbReference type="EMBL" id="GBM50080.1"/>
    </source>
</evidence>
<evidence type="ECO:0000259" key="8">
    <source>
        <dbReference type="PROSITE" id="PS50225"/>
    </source>
</evidence>
<dbReference type="GO" id="GO:0005737">
    <property type="term" value="C:cytoplasm"/>
    <property type="evidence" value="ECO:0007669"/>
    <property type="project" value="UniProtKB-SubCell"/>
</dbReference>